<dbReference type="EMBL" id="JAAAUY010000315">
    <property type="protein sequence ID" value="KAF9331555.1"/>
    <property type="molecule type" value="Genomic_DNA"/>
</dbReference>
<feature type="compositionally biased region" description="Polar residues" evidence="1">
    <location>
        <begin position="610"/>
        <end position="629"/>
    </location>
</feature>
<feature type="compositionally biased region" description="Low complexity" evidence="1">
    <location>
        <begin position="316"/>
        <end position="336"/>
    </location>
</feature>
<evidence type="ECO:0000313" key="3">
    <source>
        <dbReference type="EMBL" id="KAF9331555.1"/>
    </source>
</evidence>
<feature type="domain" description="Rab-GAP TBC" evidence="2">
    <location>
        <begin position="932"/>
        <end position="1121"/>
    </location>
</feature>
<keyword evidence="4" id="KW-1185">Reference proteome</keyword>
<evidence type="ECO:0000259" key="2">
    <source>
        <dbReference type="PROSITE" id="PS50086"/>
    </source>
</evidence>
<dbReference type="PANTHER" id="PTHR47219:SF20">
    <property type="entry name" value="TBC1 DOMAIN FAMILY MEMBER 2B"/>
    <property type="match status" value="1"/>
</dbReference>
<organism evidence="3 4">
    <name type="scientific">Podila minutissima</name>
    <dbReference type="NCBI Taxonomy" id="64525"/>
    <lineage>
        <taxon>Eukaryota</taxon>
        <taxon>Fungi</taxon>
        <taxon>Fungi incertae sedis</taxon>
        <taxon>Mucoromycota</taxon>
        <taxon>Mortierellomycotina</taxon>
        <taxon>Mortierellomycetes</taxon>
        <taxon>Mortierellales</taxon>
        <taxon>Mortierellaceae</taxon>
        <taxon>Podila</taxon>
    </lineage>
</organism>
<feature type="compositionally biased region" description="Low complexity" evidence="1">
    <location>
        <begin position="279"/>
        <end position="289"/>
    </location>
</feature>
<feature type="region of interest" description="Disordered" evidence="1">
    <location>
        <begin position="654"/>
        <end position="674"/>
    </location>
</feature>
<feature type="compositionally biased region" description="Basic and acidic residues" evidence="1">
    <location>
        <begin position="584"/>
        <end position="606"/>
    </location>
</feature>
<dbReference type="GO" id="GO:0005096">
    <property type="term" value="F:GTPase activator activity"/>
    <property type="evidence" value="ECO:0007669"/>
    <property type="project" value="TreeGrafter"/>
</dbReference>
<dbReference type="Proteomes" id="UP000696485">
    <property type="component" value="Unassembled WGS sequence"/>
</dbReference>
<comment type="caution">
    <text evidence="3">The sequence shown here is derived from an EMBL/GenBank/DDBJ whole genome shotgun (WGS) entry which is preliminary data.</text>
</comment>
<protein>
    <recommendedName>
        <fullName evidence="2">Rab-GAP TBC domain-containing protein</fullName>
    </recommendedName>
</protein>
<dbReference type="GO" id="GO:0031267">
    <property type="term" value="F:small GTPase binding"/>
    <property type="evidence" value="ECO:0007669"/>
    <property type="project" value="TreeGrafter"/>
</dbReference>
<dbReference type="PANTHER" id="PTHR47219">
    <property type="entry name" value="RAB GTPASE-ACTIVATING PROTEIN 1-LIKE"/>
    <property type="match status" value="1"/>
</dbReference>
<dbReference type="InterPro" id="IPR000195">
    <property type="entry name" value="Rab-GAP-TBC_dom"/>
</dbReference>
<feature type="compositionally biased region" description="Low complexity" evidence="1">
    <location>
        <begin position="223"/>
        <end position="233"/>
    </location>
</feature>
<name>A0A9P5SMB7_9FUNG</name>
<gene>
    <name evidence="3" type="ORF">BG006_005580</name>
</gene>
<accession>A0A9P5SMB7</accession>
<feature type="compositionally biased region" description="Low complexity" evidence="1">
    <location>
        <begin position="67"/>
        <end position="85"/>
    </location>
</feature>
<feature type="compositionally biased region" description="Polar residues" evidence="1">
    <location>
        <begin position="750"/>
        <end position="767"/>
    </location>
</feature>
<dbReference type="Gene3D" id="1.10.472.80">
    <property type="entry name" value="Ypt/Rab-GAP domain of gyp1p, domain 3"/>
    <property type="match status" value="1"/>
</dbReference>
<feature type="region of interest" description="Disordered" evidence="1">
    <location>
        <begin position="260"/>
        <end position="358"/>
    </location>
</feature>
<feature type="region of interest" description="Disordered" evidence="1">
    <location>
        <begin position="738"/>
        <end position="823"/>
    </location>
</feature>
<evidence type="ECO:0000313" key="4">
    <source>
        <dbReference type="Proteomes" id="UP000696485"/>
    </source>
</evidence>
<evidence type="ECO:0000256" key="1">
    <source>
        <dbReference type="SAM" id="MobiDB-lite"/>
    </source>
</evidence>
<dbReference type="Pfam" id="PF00566">
    <property type="entry name" value="RabGAP-TBC"/>
    <property type="match status" value="1"/>
</dbReference>
<dbReference type="InterPro" id="IPR050302">
    <property type="entry name" value="Rab_GAP_TBC_domain"/>
</dbReference>
<dbReference type="AlphaFoldDB" id="A0A9P5SMB7"/>
<dbReference type="SMART" id="SM00164">
    <property type="entry name" value="TBC"/>
    <property type="match status" value="1"/>
</dbReference>
<feature type="region of interest" description="Disordered" evidence="1">
    <location>
        <begin position="571"/>
        <end position="629"/>
    </location>
</feature>
<feature type="region of interest" description="Disordered" evidence="1">
    <location>
        <begin position="21"/>
        <end position="100"/>
    </location>
</feature>
<dbReference type="SUPFAM" id="SSF47923">
    <property type="entry name" value="Ypt/Rab-GAP domain of gyp1p"/>
    <property type="match status" value="2"/>
</dbReference>
<dbReference type="FunFam" id="1.10.8.270:FF:000026">
    <property type="entry name" value="TBC (Tre-2/Bub2/Cdc16) domain family"/>
    <property type="match status" value="1"/>
</dbReference>
<dbReference type="InterPro" id="IPR035969">
    <property type="entry name" value="Rab-GAP_TBC_sf"/>
</dbReference>
<reference evidence="3" key="1">
    <citation type="journal article" date="2020" name="Fungal Divers.">
        <title>Resolving the Mortierellaceae phylogeny through synthesis of multi-gene phylogenetics and phylogenomics.</title>
        <authorList>
            <person name="Vandepol N."/>
            <person name="Liber J."/>
            <person name="Desiro A."/>
            <person name="Na H."/>
            <person name="Kennedy M."/>
            <person name="Barry K."/>
            <person name="Grigoriev I.V."/>
            <person name="Miller A.N."/>
            <person name="O'Donnell K."/>
            <person name="Stajich J.E."/>
            <person name="Bonito G."/>
        </authorList>
    </citation>
    <scope>NUCLEOTIDE SEQUENCE</scope>
    <source>
        <strain evidence="3">NVP1</strain>
    </source>
</reference>
<feature type="compositionally biased region" description="Low complexity" evidence="1">
    <location>
        <begin position="798"/>
        <end position="823"/>
    </location>
</feature>
<dbReference type="Gene3D" id="1.10.8.270">
    <property type="entry name" value="putative rabgap domain of human tbc1 domain family member 14 like domains"/>
    <property type="match status" value="1"/>
</dbReference>
<feature type="compositionally biased region" description="Low complexity" evidence="1">
    <location>
        <begin position="345"/>
        <end position="358"/>
    </location>
</feature>
<feature type="region of interest" description="Disordered" evidence="1">
    <location>
        <begin position="190"/>
        <end position="233"/>
    </location>
</feature>
<sequence length="1223" mass="134607">MEQLDNTPEVFLLQHPLAHAKDPPVAIPTLPRHRQTNPQVPPTPTSLPYSLSPPGSPVLASTHSPLRRPGTPSSTTPGGATGITSKFLHSPTSGASGGAGLARDLTTRLWQREAELQTMKDLYDAKIKRLTEMLQDAGVSPTEVENNLAVVVEETVIVDDGNDILDHPFTLQQQHHSEVQRPLFDHISVRSGRSGRRSERLFDDDDDEGQERLVEDETEDQSESMSSSASILSSCPVQFTRPDLLTGRKSEASVEVIGTRARGGGRIDDTFSGRPSMESTSTSASTTSTKHYLSERPFSPTSMTSVDSRFMLDPPSSTTTAASTSTTTTATTNTSSGVKAHSREGQSQPQGSQSPVPSFISESLAAGTLGMKTLREKWAVASGVLSWSRPRSDSHPYSSHQQYHHISSCSSIVTSPSGLFISRDGIMNDKKPALVEASIPPPLHHRDDDVASLSEKNPWPSVILPSSRKLSSKTTRHLATRPMSDAEVLHSSHHKYSPMAMAQDIPQPPISSIQGYLQRPESFSPSPLHYRAISMAANLIDTGAITPAKLYARRTQTMIAKWTMGLIMNSKPPRSSTSVFPVIRESHPSEQEETSERRRGSDDVSIKDNVATTDSESVSSYERYSTTSISPTDIPRALSSFRSHASSTNLMSSSYSSLYSSHQPPPSSQHSQHLSMMNTQSIVELSDISSPPLSLSPSSTYLGECKPLTDRYGFIVNARPMAVQQGLLKLNEVYGNDDMDSPHNRGTYEYLQTPSDESELSLASPTESRSDSGSGPSPSAFYSGYAPNMTTSPPPSSLPTSVTSPVLSTATRPTSTLSPPSLSSATVTTLLSQIKVMHDSVQLTQKEKWDAFLRKRKRRVHLGEANGNMSSTNLGSPLFGGLSLAAAAAGVAGEEDQDDDDVLYWTSVCIIGIATIGKGSEWEEFRDLVRGGIPVTYRKKIWQEASGAYDLRQPGYYKEILAKQKIEECVCWGDIEMDLHRTFPTNILFGPGGHGIDKLKNILIAYSLYNPVVGYCQGMNLLAGTLLLTNNSEEEAFWILASMLGRHLPEDYFTSQLLSPQADQRVLKELVHEILPRLHEHFQEMHVDLTAVTFSWFLTLFTDCLPVETLLRVWDVFFVEGMLVLFKVAVAVLWMNEKEILKCRNGAAVYCFMKQMTLGMHQADKLMKVAFITLKSYIHPEKIEAKRQRHQRSVRQELLQEQQLMKMRTFSCASPPPRQQQQA</sequence>
<proteinExistence type="predicted"/>
<dbReference type="PROSITE" id="PS50086">
    <property type="entry name" value="TBC_RABGAP"/>
    <property type="match status" value="1"/>
</dbReference>